<comment type="caution">
    <text evidence="1">The sequence shown here is derived from an EMBL/GenBank/DDBJ whole genome shotgun (WGS) entry which is preliminary data.</text>
</comment>
<gene>
    <name evidence="1" type="ORF">ACFQ4Y_14120</name>
</gene>
<dbReference type="InterPro" id="IPR037883">
    <property type="entry name" value="Knr4/Smi1-like_sf"/>
</dbReference>
<evidence type="ECO:0008006" key="3">
    <source>
        <dbReference type="Google" id="ProtNLM"/>
    </source>
</evidence>
<dbReference type="Proteomes" id="UP001597282">
    <property type="component" value="Unassembled WGS sequence"/>
</dbReference>
<keyword evidence="2" id="KW-1185">Reference proteome</keyword>
<dbReference type="SUPFAM" id="SSF160631">
    <property type="entry name" value="SMI1/KNR4-like"/>
    <property type="match status" value="1"/>
</dbReference>
<reference evidence="2" key="1">
    <citation type="journal article" date="2019" name="Int. J. Syst. Evol. Microbiol.">
        <title>The Global Catalogue of Microorganisms (GCM) 10K type strain sequencing project: providing services to taxonomists for standard genome sequencing and annotation.</title>
        <authorList>
            <consortium name="The Broad Institute Genomics Platform"/>
            <consortium name="The Broad Institute Genome Sequencing Center for Infectious Disease"/>
            <person name="Wu L."/>
            <person name="Ma J."/>
        </authorList>
    </citation>
    <scope>NUCLEOTIDE SEQUENCE [LARGE SCALE GENOMIC DNA]</scope>
    <source>
        <strain evidence="2">S1</strain>
    </source>
</reference>
<dbReference type="Gene3D" id="3.40.1580.10">
    <property type="entry name" value="SMI1/KNR4-like"/>
    <property type="match status" value="1"/>
</dbReference>
<organism evidence="1 2">
    <name type="scientific">Kroppenstedtia sanguinis</name>
    <dbReference type="NCBI Taxonomy" id="1380684"/>
    <lineage>
        <taxon>Bacteria</taxon>
        <taxon>Bacillati</taxon>
        <taxon>Bacillota</taxon>
        <taxon>Bacilli</taxon>
        <taxon>Bacillales</taxon>
        <taxon>Thermoactinomycetaceae</taxon>
        <taxon>Kroppenstedtia</taxon>
    </lineage>
</organism>
<proteinExistence type="predicted"/>
<dbReference type="EMBL" id="JBHTNU010000016">
    <property type="protein sequence ID" value="MFD1428039.1"/>
    <property type="molecule type" value="Genomic_DNA"/>
</dbReference>
<accession>A0ABW4CB81</accession>
<protein>
    <recommendedName>
        <fullName evidence="3">SMI1/KNR4 family protein</fullName>
    </recommendedName>
</protein>
<evidence type="ECO:0000313" key="2">
    <source>
        <dbReference type="Proteomes" id="UP001597282"/>
    </source>
</evidence>
<sequence length="132" mass="15165">MGLKLPEDYVKWIRRYEGPKCAFVGIDVNGESHDVEGFCDPESLVDEMNLIFESREEYKAHGIIIPFAIDSILSKYCFFYPQGRQEPSGVFFKPRDVDLSDIFGGNDINESLYISRTFQGFLDKLYIDIQGC</sequence>
<dbReference type="RefSeq" id="WP_380166564.1">
    <property type="nucleotide sequence ID" value="NZ_JBHTNU010000016.1"/>
</dbReference>
<evidence type="ECO:0000313" key="1">
    <source>
        <dbReference type="EMBL" id="MFD1428039.1"/>
    </source>
</evidence>
<name>A0ABW4CB81_9BACL</name>